<dbReference type="OrthoDB" id="6161911at2759"/>
<dbReference type="GO" id="GO:0045271">
    <property type="term" value="C:respiratory chain complex I"/>
    <property type="evidence" value="ECO:0007669"/>
    <property type="project" value="InterPro"/>
</dbReference>
<dbReference type="GO" id="GO:0016477">
    <property type="term" value="P:cell migration"/>
    <property type="evidence" value="ECO:0007669"/>
    <property type="project" value="TreeGrafter"/>
</dbReference>
<dbReference type="PROSITE" id="PS51117">
    <property type="entry name" value="LAMININ_NTER"/>
    <property type="match status" value="1"/>
</dbReference>
<accession>A0A7R8W9I7</accession>
<name>A0A7R8W9I7_9CRUS</name>
<dbReference type="Pfam" id="PF00055">
    <property type="entry name" value="Laminin_N"/>
    <property type="match status" value="1"/>
</dbReference>
<dbReference type="Pfam" id="PF15880">
    <property type="entry name" value="NDUFV3"/>
    <property type="match status" value="1"/>
</dbReference>
<dbReference type="GO" id="GO:0043256">
    <property type="term" value="C:laminin complex"/>
    <property type="evidence" value="ECO:0007669"/>
    <property type="project" value="TreeGrafter"/>
</dbReference>
<dbReference type="PANTHER" id="PTHR10574">
    <property type="entry name" value="NETRIN/LAMININ-RELATED"/>
    <property type="match status" value="1"/>
</dbReference>
<proteinExistence type="predicted"/>
<feature type="region of interest" description="Disordered" evidence="3">
    <location>
        <begin position="313"/>
        <end position="427"/>
    </location>
</feature>
<evidence type="ECO:0000256" key="2">
    <source>
        <dbReference type="ARBA" id="ARBA00023292"/>
    </source>
</evidence>
<feature type="compositionally biased region" description="Basic and acidic residues" evidence="3">
    <location>
        <begin position="41"/>
        <end position="57"/>
    </location>
</feature>
<dbReference type="GO" id="GO:0005739">
    <property type="term" value="C:mitochondrion"/>
    <property type="evidence" value="ECO:0007669"/>
    <property type="project" value="InterPro"/>
</dbReference>
<dbReference type="AlphaFoldDB" id="A0A7R8W9I7"/>
<feature type="compositionally biased region" description="Basic and acidic residues" evidence="3">
    <location>
        <begin position="483"/>
        <end position="511"/>
    </location>
</feature>
<dbReference type="GO" id="GO:0070831">
    <property type="term" value="P:basement membrane assembly"/>
    <property type="evidence" value="ECO:0007669"/>
    <property type="project" value="TreeGrafter"/>
</dbReference>
<dbReference type="GO" id="GO:0007411">
    <property type="term" value="P:axon guidance"/>
    <property type="evidence" value="ECO:0007669"/>
    <property type="project" value="TreeGrafter"/>
</dbReference>
<feature type="region of interest" description="Disordered" evidence="3">
    <location>
        <begin position="30"/>
        <end position="63"/>
    </location>
</feature>
<evidence type="ECO:0000256" key="1">
    <source>
        <dbReference type="ARBA" id="ARBA00023157"/>
    </source>
</evidence>
<gene>
    <name evidence="5" type="ORF">CTOB1V02_LOCUS4800</name>
</gene>
<dbReference type="SMART" id="SM00136">
    <property type="entry name" value="LamNT"/>
    <property type="match status" value="1"/>
</dbReference>
<protein>
    <recommendedName>
        <fullName evidence="4">Laminin N-terminal domain-containing protein</fullName>
    </recommendedName>
</protein>
<dbReference type="InterPro" id="IPR026193">
    <property type="entry name" value="NDUFV3"/>
</dbReference>
<dbReference type="GO" id="GO:0034446">
    <property type="term" value="P:substrate adhesion-dependent cell spreading"/>
    <property type="evidence" value="ECO:0007669"/>
    <property type="project" value="TreeGrafter"/>
</dbReference>
<dbReference type="GO" id="GO:0009888">
    <property type="term" value="P:tissue development"/>
    <property type="evidence" value="ECO:0007669"/>
    <property type="project" value="TreeGrafter"/>
</dbReference>
<dbReference type="PANTHER" id="PTHR10574:SF375">
    <property type="entry name" value="LAMININ SUBUNIT BETA-1"/>
    <property type="match status" value="1"/>
</dbReference>
<sequence>MLCVVSNAAFPLRLRQMGARLLTTTQVSACSKGAESASSKNEQKSDVKAPSEKKPKAEAPNLMKEIPIPGVREIPSTPVGPGASKTGEYKCPEYYCYNSMSYIDIDVAMSTKRLPQPSSVQDRTLYSQHRLSYRWEVATSMPLQSKKPQSKRVPLVVLFHCGADGISFVMRNRREELRWEEQGFVYISFVAHPRELLLEQTLNYITPCSPLVSSVACGSLQASMSHIVCRKHSVVTPPHNSPSCPPMLRRQTDYVTTKTSAPSRSGASISLCYPQLLCRRTLHSDTRENGVASDTKHPRCLHHDAPVIEDLMALDVQSDSSSSKSRTRRDPPERYSSSTSFFPRFLAQQEDDRGSRSFQNQYSSSRSSYSSSRQEIGGGDRGSSRVSSQFFGRSQFDPIQEGNLLDHTEETRDLGDGSVYRSSKTYAGPGFRATYNQTVTNRTSTGGFFDPIRGGGSGSLAAKFGLNRGNFGSWGGSVGGLTETRKTTWTERREETSASKTSSKDDHHDDLPEFRNVHPFVLLGGLDPATYANEGSNCEQASCYPETGNLLIGREKNLTASSTCGLQRKERYCVVGLLEAQGKRCFDCYSGPGARPDESHGVEQMISRRSGTNRETWWQSENGVEKVQIQLDLESRFHFHWLLITFRTFVPAGMILEKSADFGRTWQRLPPLLDRLLPLLYRPPPLLDRPPPLLYRPPPLLYRSPPLLDRPPPLLYRSPPLLDQPLPLLDRLPPLLYQPPSSCGC</sequence>
<dbReference type="InterPro" id="IPR050440">
    <property type="entry name" value="Laminin/Netrin_ECM"/>
</dbReference>
<reference evidence="5" key="1">
    <citation type="submission" date="2020-11" db="EMBL/GenBank/DDBJ databases">
        <authorList>
            <person name="Tran Van P."/>
        </authorList>
    </citation>
    <scope>NUCLEOTIDE SEQUENCE</scope>
</reference>
<evidence type="ECO:0000256" key="3">
    <source>
        <dbReference type="SAM" id="MobiDB-lite"/>
    </source>
</evidence>
<dbReference type="Gene3D" id="2.60.120.260">
    <property type="entry name" value="Galactose-binding domain-like"/>
    <property type="match status" value="1"/>
</dbReference>
<feature type="compositionally biased region" description="Basic and acidic residues" evidence="3">
    <location>
        <begin position="404"/>
        <end position="415"/>
    </location>
</feature>
<feature type="region of interest" description="Disordered" evidence="3">
    <location>
        <begin position="482"/>
        <end position="511"/>
    </location>
</feature>
<keyword evidence="1" id="KW-1015">Disulfide bond</keyword>
<dbReference type="EMBL" id="OB660965">
    <property type="protein sequence ID" value="CAD7226886.1"/>
    <property type="molecule type" value="Genomic_DNA"/>
</dbReference>
<keyword evidence="2" id="KW-0424">Laminin EGF-like domain</keyword>
<evidence type="ECO:0000259" key="4">
    <source>
        <dbReference type="PROSITE" id="PS51117"/>
    </source>
</evidence>
<organism evidence="5">
    <name type="scientific">Cyprideis torosa</name>
    <dbReference type="NCBI Taxonomy" id="163714"/>
    <lineage>
        <taxon>Eukaryota</taxon>
        <taxon>Metazoa</taxon>
        <taxon>Ecdysozoa</taxon>
        <taxon>Arthropoda</taxon>
        <taxon>Crustacea</taxon>
        <taxon>Oligostraca</taxon>
        <taxon>Ostracoda</taxon>
        <taxon>Podocopa</taxon>
        <taxon>Podocopida</taxon>
        <taxon>Cytherocopina</taxon>
        <taxon>Cytheroidea</taxon>
        <taxon>Cytherideidae</taxon>
        <taxon>Cyprideis</taxon>
    </lineage>
</organism>
<dbReference type="InterPro" id="IPR008211">
    <property type="entry name" value="Laminin_N"/>
</dbReference>
<evidence type="ECO:0000313" key="5">
    <source>
        <dbReference type="EMBL" id="CAD7226886.1"/>
    </source>
</evidence>
<dbReference type="GO" id="GO:0009887">
    <property type="term" value="P:animal organ morphogenesis"/>
    <property type="evidence" value="ECO:0007669"/>
    <property type="project" value="TreeGrafter"/>
</dbReference>
<feature type="domain" description="Laminin N-terminal" evidence="4">
    <location>
        <begin position="539"/>
        <end position="745"/>
    </location>
</feature>
<feature type="compositionally biased region" description="Low complexity" evidence="3">
    <location>
        <begin position="356"/>
        <end position="374"/>
    </location>
</feature>